<dbReference type="PANTHER" id="PTHR30055">
    <property type="entry name" value="HTH-TYPE TRANSCRIPTIONAL REGULATOR RUTR"/>
    <property type="match status" value="1"/>
</dbReference>
<dbReference type="Pfam" id="PF00440">
    <property type="entry name" value="TetR_N"/>
    <property type="match status" value="1"/>
</dbReference>
<dbReference type="PRINTS" id="PR00455">
    <property type="entry name" value="HTHTETR"/>
</dbReference>
<dbReference type="RefSeq" id="WP_146951210.1">
    <property type="nucleotide sequence ID" value="NZ_BAABBJ010000005.1"/>
</dbReference>
<evidence type="ECO:0000256" key="2">
    <source>
        <dbReference type="PROSITE-ProRule" id="PRU00335"/>
    </source>
</evidence>
<dbReference type="GO" id="GO:0003700">
    <property type="term" value="F:DNA-binding transcription factor activity"/>
    <property type="evidence" value="ECO:0007669"/>
    <property type="project" value="TreeGrafter"/>
</dbReference>
<evidence type="ECO:0000259" key="3">
    <source>
        <dbReference type="PROSITE" id="PS50977"/>
    </source>
</evidence>
<organism evidence="4 5">
    <name type="scientific">Cellulomonas soli</name>
    <dbReference type="NCBI Taxonomy" id="931535"/>
    <lineage>
        <taxon>Bacteria</taxon>
        <taxon>Bacillati</taxon>
        <taxon>Actinomycetota</taxon>
        <taxon>Actinomycetes</taxon>
        <taxon>Micrococcales</taxon>
        <taxon>Cellulomonadaceae</taxon>
        <taxon>Cellulomonas</taxon>
    </lineage>
</organism>
<feature type="domain" description="HTH tetR-type" evidence="3">
    <location>
        <begin position="6"/>
        <end position="66"/>
    </location>
</feature>
<name>A0A512P8G6_9CELL</name>
<dbReference type="PROSITE" id="PS50977">
    <property type="entry name" value="HTH_TETR_2"/>
    <property type="match status" value="1"/>
</dbReference>
<dbReference type="SUPFAM" id="SSF46689">
    <property type="entry name" value="Homeodomain-like"/>
    <property type="match status" value="1"/>
</dbReference>
<accession>A0A512P8G6</accession>
<keyword evidence="5" id="KW-1185">Reference proteome</keyword>
<sequence length="206" mass="22322">MDPRLARTREAALTAATDLLAEYGMTALTHQNVAARAGLGRATVYRHWPTTVDLLLDLHAAHRPPGFVTEGETLRGRIAANYDLQLAHLVDPRSRNVSIALQGAAQDERVHARLVEANAARMRSIADAVGPDYDLHDRRDHLLNVLALMNGPVLQLAAFSRHAIDAEVRATVIDAVVDYLNSYCRTTSPAPAPAHVDAPIPVSPVV</sequence>
<dbReference type="OrthoDB" id="9796019at2"/>
<dbReference type="InterPro" id="IPR050109">
    <property type="entry name" value="HTH-type_TetR-like_transc_reg"/>
</dbReference>
<dbReference type="Gene3D" id="1.10.357.10">
    <property type="entry name" value="Tetracycline Repressor, domain 2"/>
    <property type="match status" value="1"/>
</dbReference>
<dbReference type="InterPro" id="IPR009057">
    <property type="entry name" value="Homeodomain-like_sf"/>
</dbReference>
<reference evidence="4 5" key="1">
    <citation type="submission" date="2019-07" db="EMBL/GenBank/DDBJ databases">
        <title>Whole genome shotgun sequence of Cellulomonas soli NBRC 109434.</title>
        <authorList>
            <person name="Hosoyama A."/>
            <person name="Uohara A."/>
            <person name="Ohji S."/>
            <person name="Ichikawa N."/>
        </authorList>
    </citation>
    <scope>NUCLEOTIDE SEQUENCE [LARGE SCALE GENOMIC DNA]</scope>
    <source>
        <strain evidence="4 5">NBRC 109434</strain>
    </source>
</reference>
<dbReference type="InterPro" id="IPR001647">
    <property type="entry name" value="HTH_TetR"/>
</dbReference>
<gene>
    <name evidence="4" type="ORF">CSO01_01370</name>
</gene>
<evidence type="ECO:0000313" key="5">
    <source>
        <dbReference type="Proteomes" id="UP000321798"/>
    </source>
</evidence>
<dbReference type="AlphaFoldDB" id="A0A512P8G6"/>
<proteinExistence type="predicted"/>
<protein>
    <submittedName>
        <fullName evidence="4">TetR family transcriptional regulator</fullName>
    </submittedName>
</protein>
<comment type="caution">
    <text evidence="4">The sequence shown here is derived from an EMBL/GenBank/DDBJ whole genome shotgun (WGS) entry which is preliminary data.</text>
</comment>
<dbReference type="PANTHER" id="PTHR30055:SF148">
    <property type="entry name" value="TETR-FAMILY TRANSCRIPTIONAL REGULATOR"/>
    <property type="match status" value="1"/>
</dbReference>
<dbReference type="EMBL" id="BKAL01000001">
    <property type="protein sequence ID" value="GEP67422.1"/>
    <property type="molecule type" value="Genomic_DNA"/>
</dbReference>
<dbReference type="Proteomes" id="UP000321798">
    <property type="component" value="Unassembled WGS sequence"/>
</dbReference>
<evidence type="ECO:0000313" key="4">
    <source>
        <dbReference type="EMBL" id="GEP67422.1"/>
    </source>
</evidence>
<keyword evidence="1 2" id="KW-0238">DNA-binding</keyword>
<feature type="DNA-binding region" description="H-T-H motif" evidence="2">
    <location>
        <begin position="29"/>
        <end position="48"/>
    </location>
</feature>
<evidence type="ECO:0000256" key="1">
    <source>
        <dbReference type="ARBA" id="ARBA00023125"/>
    </source>
</evidence>
<dbReference type="GO" id="GO:0000976">
    <property type="term" value="F:transcription cis-regulatory region binding"/>
    <property type="evidence" value="ECO:0007669"/>
    <property type="project" value="TreeGrafter"/>
</dbReference>